<dbReference type="Pfam" id="PF01979">
    <property type="entry name" value="Amidohydro_1"/>
    <property type="match status" value="1"/>
</dbReference>
<dbReference type="SUPFAM" id="SSF51556">
    <property type="entry name" value="Metallo-dependent hydrolases"/>
    <property type="match status" value="1"/>
</dbReference>
<sequence>MNIETVVKGGRVVTPAMDAVTDIGITDGRVVAMGPDLTAPEIIDASGKVVLPGGIDMHVHLSDSPLPTGQRMKWADDFVAGSRAAAAGGITTIGNMSYAETNEPLLDALRRHDAEASDDSVVDYLLHVVVADPTPEAIAEIGKMHLEGFNTIKLFLSRPYFEKYAEEYLEVLRQAGRSGVLPLIHCEDSAICLHLSGKLHADGCSSAKYYGDSRPDFAEETAVVRALGLARAADCPIYIVHVSSKEGIEAIQRSRLRGWPVYAETRPLYLYQTDDVYSDEDGAKWVGRPPVRHDKDVTSMWSGLESGMIDTYCSDHAPWKLSEKLDPSLNVGNSFLAGHADLDTLLPQFWDHAIRRRGWSIQRFVEVTSTNAARIFGLFPQKGTIAVGSDADLVIWDPELVRSIDSSTWQSNSDFSLYEGETFTGWPILTMVRGTVVYRDGKIVTESGHGRRAIAGTPARTGAY</sequence>
<dbReference type="Gene3D" id="2.30.40.10">
    <property type="entry name" value="Urease, subunit C, domain 1"/>
    <property type="match status" value="1"/>
</dbReference>
<dbReference type="Gene3D" id="3.20.20.140">
    <property type="entry name" value="Metal-dependent hydrolases"/>
    <property type="match status" value="1"/>
</dbReference>
<evidence type="ECO:0000313" key="3">
    <source>
        <dbReference type="EMBL" id="MER7379297.1"/>
    </source>
</evidence>
<dbReference type="Proteomes" id="UP001486207">
    <property type="component" value="Unassembled WGS sequence"/>
</dbReference>
<dbReference type="PANTHER" id="PTHR11647:SF1">
    <property type="entry name" value="COLLAPSIN RESPONSE MEDIATOR PROTEIN"/>
    <property type="match status" value="1"/>
</dbReference>
<dbReference type="InterPro" id="IPR011059">
    <property type="entry name" value="Metal-dep_hydrolase_composite"/>
</dbReference>
<evidence type="ECO:0000256" key="1">
    <source>
        <dbReference type="ARBA" id="ARBA00001947"/>
    </source>
</evidence>
<reference evidence="3 4" key="1">
    <citation type="submission" date="2024-06" db="EMBL/GenBank/DDBJ databases">
        <title>The Natural Products Discovery Center: Release of the First 8490 Sequenced Strains for Exploring Actinobacteria Biosynthetic Diversity.</title>
        <authorList>
            <person name="Kalkreuter E."/>
            <person name="Kautsar S.A."/>
            <person name="Yang D."/>
            <person name="Bader C.D."/>
            <person name="Teijaro C.N."/>
            <person name="Fluegel L."/>
            <person name="Davis C.M."/>
            <person name="Simpson J.R."/>
            <person name="Lauterbach L."/>
            <person name="Steele A.D."/>
            <person name="Gui C."/>
            <person name="Meng S."/>
            <person name="Li G."/>
            <person name="Viehrig K."/>
            <person name="Ye F."/>
            <person name="Su P."/>
            <person name="Kiefer A.F."/>
            <person name="Nichols A."/>
            <person name="Cepeda A.J."/>
            <person name="Yan W."/>
            <person name="Fan B."/>
            <person name="Jiang Y."/>
            <person name="Adhikari A."/>
            <person name="Zheng C.-J."/>
            <person name="Schuster L."/>
            <person name="Cowan T.M."/>
            <person name="Smanski M.J."/>
            <person name="Chevrette M.G."/>
            <person name="De Carvalho L.P.S."/>
            <person name="Shen B."/>
        </authorList>
    </citation>
    <scope>NUCLEOTIDE SEQUENCE [LARGE SCALE GENOMIC DNA]</scope>
    <source>
        <strain evidence="3 4">NPDC000155</strain>
    </source>
</reference>
<dbReference type="RefSeq" id="WP_190075841.1">
    <property type="nucleotide sequence ID" value="NZ_BNBM01000029.1"/>
</dbReference>
<protein>
    <submittedName>
        <fullName evidence="3">Amidohydrolase family protein</fullName>
    </submittedName>
</protein>
<dbReference type="EMBL" id="JBEPFB010000031">
    <property type="protein sequence ID" value="MER7379297.1"/>
    <property type="molecule type" value="Genomic_DNA"/>
</dbReference>
<dbReference type="InterPro" id="IPR050378">
    <property type="entry name" value="Metallo-dep_Hydrolases_sf"/>
</dbReference>
<feature type="domain" description="Amidohydrolase-related" evidence="2">
    <location>
        <begin position="49"/>
        <end position="437"/>
    </location>
</feature>
<accession>A0ABV1Y618</accession>
<gene>
    <name evidence="3" type="ORF">ABT384_42615</name>
</gene>
<organism evidence="3 4">
    <name type="scientific">Streptomyces lanatus</name>
    <dbReference type="NCBI Taxonomy" id="66900"/>
    <lineage>
        <taxon>Bacteria</taxon>
        <taxon>Bacillati</taxon>
        <taxon>Actinomycetota</taxon>
        <taxon>Actinomycetes</taxon>
        <taxon>Kitasatosporales</taxon>
        <taxon>Streptomycetaceae</taxon>
        <taxon>Streptomyces</taxon>
    </lineage>
</organism>
<name>A0ABV1Y618_9ACTN</name>
<evidence type="ECO:0000259" key="2">
    <source>
        <dbReference type="Pfam" id="PF01979"/>
    </source>
</evidence>
<evidence type="ECO:0000313" key="4">
    <source>
        <dbReference type="Proteomes" id="UP001486207"/>
    </source>
</evidence>
<proteinExistence type="predicted"/>
<dbReference type="PANTHER" id="PTHR11647">
    <property type="entry name" value="HYDRANTOINASE/DIHYDROPYRIMIDINASE FAMILY MEMBER"/>
    <property type="match status" value="1"/>
</dbReference>
<dbReference type="InterPro" id="IPR006680">
    <property type="entry name" value="Amidohydro-rel"/>
</dbReference>
<comment type="caution">
    <text evidence="3">The sequence shown here is derived from an EMBL/GenBank/DDBJ whole genome shotgun (WGS) entry which is preliminary data.</text>
</comment>
<keyword evidence="4" id="KW-1185">Reference proteome</keyword>
<comment type="cofactor">
    <cofactor evidence="1">
        <name>Zn(2+)</name>
        <dbReference type="ChEBI" id="CHEBI:29105"/>
    </cofactor>
</comment>
<dbReference type="InterPro" id="IPR032466">
    <property type="entry name" value="Metal_Hydrolase"/>
</dbReference>
<dbReference type="SUPFAM" id="SSF51338">
    <property type="entry name" value="Composite domain of metallo-dependent hydrolases"/>
    <property type="match status" value="1"/>
</dbReference>